<comment type="caution">
    <text evidence="2">The sequence shown here is derived from an EMBL/GenBank/DDBJ whole genome shotgun (WGS) entry which is preliminary data.</text>
</comment>
<name>A0AAE8GA28_ACIPI</name>
<dbReference type="SMART" id="SM00860">
    <property type="entry name" value="SMI1_KNR4"/>
    <property type="match status" value="1"/>
</dbReference>
<feature type="domain" description="Knr4/Smi1-like" evidence="1">
    <location>
        <begin position="9"/>
        <end position="153"/>
    </location>
</feature>
<proteinExistence type="predicted"/>
<dbReference type="InterPro" id="IPR037883">
    <property type="entry name" value="Knr4/Smi1-like_sf"/>
</dbReference>
<organism evidence="2 3">
    <name type="scientific">Acinetobacter pittii</name>
    <name type="common">Acinetobacter genomosp. 3</name>
    <dbReference type="NCBI Taxonomy" id="48296"/>
    <lineage>
        <taxon>Bacteria</taxon>
        <taxon>Pseudomonadati</taxon>
        <taxon>Pseudomonadota</taxon>
        <taxon>Gammaproteobacteria</taxon>
        <taxon>Moraxellales</taxon>
        <taxon>Moraxellaceae</taxon>
        <taxon>Acinetobacter</taxon>
        <taxon>Acinetobacter calcoaceticus/baumannii complex</taxon>
    </lineage>
</organism>
<gene>
    <name evidence="2" type="ORF">EXD98_15135</name>
</gene>
<protein>
    <submittedName>
        <fullName evidence="2">SMI1/KNR4 family protein</fullName>
    </submittedName>
</protein>
<dbReference type="SUPFAM" id="SSF160631">
    <property type="entry name" value="SMI1/KNR4-like"/>
    <property type="match status" value="1"/>
</dbReference>
<dbReference type="Proteomes" id="UP000294065">
    <property type="component" value="Unassembled WGS sequence"/>
</dbReference>
<sequence>MKIYRDNGENSLDTIMQTQKKLGVNYPKSYIDLMLKHDALRLENDVFDFINIYGNEDERDICFLSFKENHINGSVLSEQENISDLDNYGIKDLVIFGSCANGDYICFDYRENPNSSEPKIVLVYHDDFIDYDDGTSTMVVNHVAENFDDFLKLLHE</sequence>
<dbReference type="InterPro" id="IPR018958">
    <property type="entry name" value="Knr4/Smi1-like_dom"/>
</dbReference>
<evidence type="ECO:0000313" key="3">
    <source>
        <dbReference type="Proteomes" id="UP000294065"/>
    </source>
</evidence>
<accession>A0AAE8GA28</accession>
<dbReference type="AlphaFoldDB" id="A0AAE8GA28"/>
<evidence type="ECO:0000259" key="1">
    <source>
        <dbReference type="SMART" id="SM00860"/>
    </source>
</evidence>
<evidence type="ECO:0000313" key="2">
    <source>
        <dbReference type="EMBL" id="RZH26519.1"/>
    </source>
</evidence>
<dbReference type="Pfam" id="PF09346">
    <property type="entry name" value="SMI1_KNR4"/>
    <property type="match status" value="1"/>
</dbReference>
<dbReference type="EMBL" id="SGTH01000007">
    <property type="protein sequence ID" value="RZH26519.1"/>
    <property type="molecule type" value="Genomic_DNA"/>
</dbReference>
<dbReference type="Gene3D" id="3.40.1580.10">
    <property type="entry name" value="SMI1/KNR4-like"/>
    <property type="match status" value="1"/>
</dbReference>
<reference evidence="2 3" key="1">
    <citation type="submission" date="2019-02" db="EMBL/GenBank/DDBJ databases">
        <title>The Batch Genome Submission of Acinetobacter spp. strains.</title>
        <authorList>
            <person name="Qin J."/>
            <person name="Hu Y."/>
            <person name="Ye H."/>
            <person name="Wei L."/>
            <person name="Feng Y."/>
            <person name="Zong Z."/>
        </authorList>
    </citation>
    <scope>NUCLEOTIDE SEQUENCE [LARGE SCALE GENOMIC DNA]</scope>
    <source>
        <strain evidence="2 3">WCHAP100012</strain>
    </source>
</reference>
<dbReference type="RefSeq" id="WP_130173920.1">
    <property type="nucleotide sequence ID" value="NZ_SGTH01000007.1"/>
</dbReference>